<dbReference type="AlphaFoldDB" id="A0A9D5A9V8"/>
<dbReference type="Proteomes" id="UP001058974">
    <property type="component" value="Chromosome 5"/>
</dbReference>
<comment type="caution">
    <text evidence="2">The sequence shown here is derived from an EMBL/GenBank/DDBJ whole genome shotgun (WGS) entry which is preliminary data.</text>
</comment>
<proteinExistence type="predicted"/>
<dbReference type="Gramene" id="Psat05G0080400-T1">
    <property type="protein sequence ID" value="KAI5403372.1"/>
    <property type="gene ID" value="KIW84_050804"/>
</dbReference>
<sequence>MEKIEQNQVVLREDIDLVKGNIDGMKDKINQLTRAITNMKAREVEADKRNTASISTPPPVDGNPLQGFISDIQGAEANITSPKINSLHPKGSIPIFVQSGASRPVQIPVPHDNYVDLSQQYEDKDHMGMVQESKPNTHLTAIIGEPRVNEKYKIMEKRLKIPCQRREAYASFQILVPTSSHASIWIPVSLPFQIPIPMKLEDPIVFHVPTPFSFEITKSVPWNHNAITYVAEKPLALEPVVTNICGRVFTPEQPPNNNTLKSSKEKKL</sequence>
<feature type="coiled-coil region" evidence="1">
    <location>
        <begin position="15"/>
        <end position="42"/>
    </location>
</feature>
<reference evidence="2 3" key="1">
    <citation type="journal article" date="2022" name="Nat. Genet.">
        <title>Improved pea reference genome and pan-genome highlight genomic features and evolutionary characteristics.</title>
        <authorList>
            <person name="Yang T."/>
            <person name="Liu R."/>
            <person name="Luo Y."/>
            <person name="Hu S."/>
            <person name="Wang D."/>
            <person name="Wang C."/>
            <person name="Pandey M.K."/>
            <person name="Ge S."/>
            <person name="Xu Q."/>
            <person name="Li N."/>
            <person name="Li G."/>
            <person name="Huang Y."/>
            <person name="Saxena R.K."/>
            <person name="Ji Y."/>
            <person name="Li M."/>
            <person name="Yan X."/>
            <person name="He Y."/>
            <person name="Liu Y."/>
            <person name="Wang X."/>
            <person name="Xiang C."/>
            <person name="Varshney R.K."/>
            <person name="Ding H."/>
            <person name="Gao S."/>
            <person name="Zong X."/>
        </authorList>
    </citation>
    <scope>NUCLEOTIDE SEQUENCE [LARGE SCALE GENOMIC DNA]</scope>
    <source>
        <strain evidence="2 3">cv. Zhongwan 6</strain>
    </source>
</reference>
<protein>
    <submittedName>
        <fullName evidence="2">Uncharacterized protein</fullName>
    </submittedName>
</protein>
<dbReference type="EMBL" id="JAMSHJ010000005">
    <property type="protein sequence ID" value="KAI5403372.1"/>
    <property type="molecule type" value="Genomic_DNA"/>
</dbReference>
<keyword evidence="1" id="KW-0175">Coiled coil</keyword>
<evidence type="ECO:0000313" key="2">
    <source>
        <dbReference type="EMBL" id="KAI5403372.1"/>
    </source>
</evidence>
<evidence type="ECO:0000313" key="3">
    <source>
        <dbReference type="Proteomes" id="UP001058974"/>
    </source>
</evidence>
<accession>A0A9D5A9V8</accession>
<gene>
    <name evidence="2" type="ORF">KIW84_050804</name>
</gene>
<name>A0A9D5A9V8_PEA</name>
<keyword evidence="3" id="KW-1185">Reference proteome</keyword>
<evidence type="ECO:0000256" key="1">
    <source>
        <dbReference type="SAM" id="Coils"/>
    </source>
</evidence>
<organism evidence="2 3">
    <name type="scientific">Pisum sativum</name>
    <name type="common">Garden pea</name>
    <name type="synonym">Lathyrus oleraceus</name>
    <dbReference type="NCBI Taxonomy" id="3888"/>
    <lineage>
        <taxon>Eukaryota</taxon>
        <taxon>Viridiplantae</taxon>
        <taxon>Streptophyta</taxon>
        <taxon>Embryophyta</taxon>
        <taxon>Tracheophyta</taxon>
        <taxon>Spermatophyta</taxon>
        <taxon>Magnoliopsida</taxon>
        <taxon>eudicotyledons</taxon>
        <taxon>Gunneridae</taxon>
        <taxon>Pentapetalae</taxon>
        <taxon>rosids</taxon>
        <taxon>fabids</taxon>
        <taxon>Fabales</taxon>
        <taxon>Fabaceae</taxon>
        <taxon>Papilionoideae</taxon>
        <taxon>50 kb inversion clade</taxon>
        <taxon>NPAAA clade</taxon>
        <taxon>Hologalegina</taxon>
        <taxon>IRL clade</taxon>
        <taxon>Fabeae</taxon>
        <taxon>Lathyrus</taxon>
    </lineage>
</organism>